<dbReference type="Pfam" id="PF00990">
    <property type="entry name" value="GGDEF"/>
    <property type="match status" value="1"/>
</dbReference>
<feature type="transmembrane region" description="Helical" evidence="1">
    <location>
        <begin position="103"/>
        <end position="123"/>
    </location>
</feature>
<dbReference type="InterPro" id="IPR043128">
    <property type="entry name" value="Rev_trsase/Diguanyl_cyclase"/>
</dbReference>
<evidence type="ECO:0000259" key="2">
    <source>
        <dbReference type="PROSITE" id="PS50924"/>
    </source>
</evidence>
<dbReference type="HOGENOM" id="CLU_000445_70_49_6"/>
<keyword evidence="1" id="KW-0472">Membrane</keyword>
<dbReference type="PANTHER" id="PTHR35152:SF1">
    <property type="entry name" value="DOMAIN SIGNALLING PROTEIN, PUTATIVE (AFU_ORTHOLOGUE AFUA_5G11310)-RELATED"/>
    <property type="match status" value="1"/>
</dbReference>
<feature type="transmembrane region" description="Helical" evidence="1">
    <location>
        <begin position="75"/>
        <end position="96"/>
    </location>
</feature>
<keyword evidence="1" id="KW-1133">Transmembrane helix</keyword>
<dbReference type="Pfam" id="PF03707">
    <property type="entry name" value="MHYT"/>
    <property type="match status" value="3"/>
</dbReference>
<sequence length="374" mass="40320">MIAGYDLSLVTASYVVAVLAAYTALYFGTRLSTTRGRERRVWLTTGALIMGSGVWTMHFVGMAAMPMEAPMSFDIIMTLVSWLAAITASGLALNIIGRAKISAGLFVVATLAMSGGIVVMHYLGMYALRMSADPMFNLSLLALSVAIAVSASGAALAICRKLQEVEEAGSLILPFVAALVMAAAICGMHYTGMMAMQFPEGAMPAADNGLRGEWIGIPLALACVAILCVALTVTVLDVRNRRAREAINEEENRWVAEMAFVDSVTGLPNRSGLEQALLDRLAQENVREYPFALVYLDIANFRDLADRLDHRSLDAALVAISSALRDTLTETVYLARYSASASWFCCRIIRALTMTAFISACANWMSSLTWAARP</sequence>
<evidence type="ECO:0000313" key="3">
    <source>
        <dbReference type="EMBL" id="AHI30055.1"/>
    </source>
</evidence>
<dbReference type="InterPro" id="IPR000160">
    <property type="entry name" value="GGDEF_dom"/>
</dbReference>
<dbReference type="Gene3D" id="3.30.70.270">
    <property type="match status" value="1"/>
</dbReference>
<dbReference type="STRING" id="1420916.AU14_07455"/>
<evidence type="ECO:0000256" key="1">
    <source>
        <dbReference type="PROSITE-ProRule" id="PRU00244"/>
    </source>
</evidence>
<proteinExistence type="predicted"/>
<keyword evidence="1" id="KW-0812">Transmembrane</keyword>
<dbReference type="AlphaFoldDB" id="W5YLY5"/>
<dbReference type="GO" id="GO:0016020">
    <property type="term" value="C:membrane"/>
    <property type="evidence" value="ECO:0007669"/>
    <property type="project" value="UniProtKB-UniRule"/>
</dbReference>
<reference evidence="3 4" key="1">
    <citation type="journal article" date="2014" name="Genome Announc.">
        <title>Draft Genome Sequences of Marinobacter similis A3d10T and Marinobacter salarius R9SW1T.</title>
        <authorList>
            <person name="Ivanova E.P."/>
            <person name="Ng H.J."/>
            <person name="Webb H.K."/>
            <person name="Feng G."/>
            <person name="Oshima K."/>
            <person name="Hattori M."/>
            <person name="Ohkuma M."/>
            <person name="Sergeev A.F."/>
            <person name="Mikhailov V.V."/>
            <person name="Crawford R.J."/>
            <person name="Sawabe T."/>
        </authorList>
    </citation>
    <scope>NUCLEOTIDE SEQUENCE [LARGE SCALE GENOMIC DNA]</scope>
    <source>
        <strain evidence="3 4">A3d10</strain>
    </source>
</reference>
<feature type="transmembrane region" description="Helical" evidence="1">
    <location>
        <begin position="41"/>
        <end position="63"/>
    </location>
</feature>
<gene>
    <name evidence="3" type="ORF">AU14_07455</name>
</gene>
<organism evidence="3 4">
    <name type="scientific">Marinobacter similis</name>
    <dbReference type="NCBI Taxonomy" id="1420916"/>
    <lineage>
        <taxon>Bacteria</taxon>
        <taxon>Pseudomonadati</taxon>
        <taxon>Pseudomonadota</taxon>
        <taxon>Gammaproteobacteria</taxon>
        <taxon>Pseudomonadales</taxon>
        <taxon>Marinobacteraceae</taxon>
        <taxon>Marinobacter</taxon>
    </lineage>
</organism>
<dbReference type="NCBIfam" id="TIGR00254">
    <property type="entry name" value="GGDEF"/>
    <property type="match status" value="1"/>
</dbReference>
<protein>
    <submittedName>
        <fullName evidence="3">Diguanylate cyclase</fullName>
    </submittedName>
</protein>
<evidence type="ECO:0000313" key="4">
    <source>
        <dbReference type="Proteomes" id="UP000061489"/>
    </source>
</evidence>
<dbReference type="PANTHER" id="PTHR35152">
    <property type="entry name" value="DOMAIN SIGNALLING PROTEIN, PUTATIVE (AFU_ORTHOLOGUE AFUA_5G11310)-RELATED"/>
    <property type="match status" value="1"/>
</dbReference>
<dbReference type="PROSITE" id="PS50924">
    <property type="entry name" value="MHYT"/>
    <property type="match status" value="1"/>
</dbReference>
<dbReference type="KEGG" id="msx:AU14_07455"/>
<feature type="transmembrane region" description="Helical" evidence="1">
    <location>
        <begin position="12"/>
        <end position="29"/>
    </location>
</feature>
<dbReference type="SMART" id="SM00267">
    <property type="entry name" value="GGDEF"/>
    <property type="match status" value="1"/>
</dbReference>
<keyword evidence="4" id="KW-1185">Reference proteome</keyword>
<dbReference type="EMBL" id="CP007151">
    <property type="protein sequence ID" value="AHI30055.1"/>
    <property type="molecule type" value="Genomic_DNA"/>
</dbReference>
<name>W5YLY5_9GAMM</name>
<dbReference type="Proteomes" id="UP000061489">
    <property type="component" value="Chromosome"/>
</dbReference>
<accession>W5YLY5</accession>
<feature type="transmembrane region" description="Helical" evidence="1">
    <location>
        <begin position="171"/>
        <end position="195"/>
    </location>
</feature>
<dbReference type="SUPFAM" id="SSF55073">
    <property type="entry name" value="Nucleotide cyclase"/>
    <property type="match status" value="1"/>
</dbReference>
<dbReference type="InterPro" id="IPR005330">
    <property type="entry name" value="MHYT_dom"/>
</dbReference>
<feature type="transmembrane region" description="Helical" evidence="1">
    <location>
        <begin position="135"/>
        <end position="159"/>
    </location>
</feature>
<dbReference type="InterPro" id="IPR029787">
    <property type="entry name" value="Nucleotide_cyclase"/>
</dbReference>
<feature type="transmembrane region" description="Helical" evidence="1">
    <location>
        <begin position="215"/>
        <end position="236"/>
    </location>
</feature>
<feature type="domain" description="MHYT" evidence="2">
    <location>
        <begin position="5"/>
        <end position="199"/>
    </location>
</feature>